<organism evidence="1 2">
    <name type="scientific">Knoellia flava</name>
    <dbReference type="NCBI Taxonomy" id="913969"/>
    <lineage>
        <taxon>Bacteria</taxon>
        <taxon>Bacillati</taxon>
        <taxon>Actinomycetota</taxon>
        <taxon>Actinomycetes</taxon>
        <taxon>Micrococcales</taxon>
        <taxon>Intrasporangiaceae</taxon>
        <taxon>Knoellia</taxon>
    </lineage>
</organism>
<evidence type="ECO:0000313" key="2">
    <source>
        <dbReference type="Proteomes" id="UP000628079"/>
    </source>
</evidence>
<sequence>MSTTATPPTRATRPRRPSRWWMAALPVAVAAMLVANGYRVPVFWYQSGQHHELASGDRGEWVRVTEEYTDAIGDTTRTYEVRLAGLGGESTAYEDDGGDEFTLADGMVARTVDLDFRAAPDQALKNCAVTLVDDEGRQYRVGHISDGIGPSVTNCVPEETPGPSVVIFETERRGALPPKEKPRPTEWSSSPTIAVPKDARFVEVRISFENPDYVTLRLPR</sequence>
<gene>
    <name evidence="1" type="ORF">GCM10011314_18850</name>
</gene>
<dbReference type="AlphaFoldDB" id="A0A8H9FV01"/>
<name>A0A8H9FV01_9MICO</name>
<dbReference type="Proteomes" id="UP000628079">
    <property type="component" value="Unassembled WGS sequence"/>
</dbReference>
<accession>A0A8H9FV01</accession>
<evidence type="ECO:0000313" key="1">
    <source>
        <dbReference type="EMBL" id="GGB79488.1"/>
    </source>
</evidence>
<comment type="caution">
    <text evidence="1">The sequence shown here is derived from an EMBL/GenBank/DDBJ whole genome shotgun (WGS) entry which is preliminary data.</text>
</comment>
<reference evidence="1" key="2">
    <citation type="submission" date="2020-09" db="EMBL/GenBank/DDBJ databases">
        <authorList>
            <person name="Sun Q."/>
            <person name="Zhou Y."/>
        </authorList>
    </citation>
    <scope>NUCLEOTIDE SEQUENCE</scope>
    <source>
        <strain evidence="1">CGMCC 1.10749</strain>
    </source>
</reference>
<reference evidence="1" key="1">
    <citation type="journal article" date="2014" name="Int. J. Syst. Evol. Microbiol.">
        <title>Complete genome sequence of Corynebacterium casei LMG S-19264T (=DSM 44701T), isolated from a smear-ripened cheese.</title>
        <authorList>
            <consortium name="US DOE Joint Genome Institute (JGI-PGF)"/>
            <person name="Walter F."/>
            <person name="Albersmeier A."/>
            <person name="Kalinowski J."/>
            <person name="Ruckert C."/>
        </authorList>
    </citation>
    <scope>NUCLEOTIDE SEQUENCE</scope>
    <source>
        <strain evidence="1">CGMCC 1.10749</strain>
    </source>
</reference>
<dbReference type="RefSeq" id="WP_035945556.1">
    <property type="nucleotide sequence ID" value="NZ_BMEA01000002.1"/>
</dbReference>
<proteinExistence type="predicted"/>
<protein>
    <submittedName>
        <fullName evidence="1">Uncharacterized protein</fullName>
    </submittedName>
</protein>
<dbReference type="EMBL" id="BMEA01000002">
    <property type="protein sequence ID" value="GGB79488.1"/>
    <property type="molecule type" value="Genomic_DNA"/>
</dbReference>